<dbReference type="Gene3D" id="3.40.190.150">
    <property type="entry name" value="Bordetella uptake gene, domain 1"/>
    <property type="match status" value="1"/>
</dbReference>
<name>A0A936ZQB6_9BURK</name>
<proteinExistence type="inferred from homology"/>
<sequence>MGTLNKSLAALWCLAAAAHAWAAADDYPTKPVRLVIPFAAGGGADITARIVSQEMGEALGQRFVVENRPGASNVIATQHVARAEPDGYTLLWITDVHSINEALNRLGKLPSKLPYQSLKDFEPVGQVIALQIALMASKKSGIASVQDLTARARSGGVPLNAGHNGDGSPHYLAFLRMQQVGGYKLNEIPYPGSGPAAVAVQAGEIDLAFGTVGSALQLSKSNRVNLLAVSSAERDTLAPDVPTLAESGYNGLSIQSWMGVLAPKGVPADRLAKLNAALAKALAAPEVVKQLQAGGTTPKAGTREQFGQLIARDADKIEAIYKGSAKQP</sequence>
<reference evidence="3" key="1">
    <citation type="submission" date="2021-01" db="EMBL/GenBank/DDBJ databases">
        <title>Ramlibacter sp. strain AW1 16S ribosomal RNA gene Genome sequencing and assembly.</title>
        <authorList>
            <person name="Kang M."/>
        </authorList>
    </citation>
    <scope>NUCLEOTIDE SEQUENCE</scope>
    <source>
        <strain evidence="3">AW1</strain>
    </source>
</reference>
<dbReference type="PANTHER" id="PTHR42928:SF5">
    <property type="entry name" value="BLR1237 PROTEIN"/>
    <property type="match status" value="1"/>
</dbReference>
<dbReference type="PANTHER" id="PTHR42928">
    <property type="entry name" value="TRICARBOXYLATE-BINDING PROTEIN"/>
    <property type="match status" value="1"/>
</dbReference>
<accession>A0A936ZQB6</accession>
<gene>
    <name evidence="3" type="ORF">JI739_14260</name>
</gene>
<dbReference type="AlphaFoldDB" id="A0A936ZQB6"/>
<dbReference type="SUPFAM" id="SSF53850">
    <property type="entry name" value="Periplasmic binding protein-like II"/>
    <property type="match status" value="1"/>
</dbReference>
<dbReference type="EMBL" id="JAEQNA010000005">
    <property type="protein sequence ID" value="MBL0421518.1"/>
    <property type="molecule type" value="Genomic_DNA"/>
</dbReference>
<keyword evidence="4" id="KW-1185">Reference proteome</keyword>
<comment type="caution">
    <text evidence="3">The sequence shown here is derived from an EMBL/GenBank/DDBJ whole genome shotgun (WGS) entry which is preliminary data.</text>
</comment>
<feature type="chain" id="PRO_5037934539" evidence="2">
    <location>
        <begin position="23"/>
        <end position="328"/>
    </location>
</feature>
<organism evidence="3 4">
    <name type="scientific">Ramlibacter aurantiacus</name>
    <dbReference type="NCBI Taxonomy" id="2801330"/>
    <lineage>
        <taxon>Bacteria</taxon>
        <taxon>Pseudomonadati</taxon>
        <taxon>Pseudomonadota</taxon>
        <taxon>Betaproteobacteria</taxon>
        <taxon>Burkholderiales</taxon>
        <taxon>Comamonadaceae</taxon>
        <taxon>Ramlibacter</taxon>
    </lineage>
</organism>
<feature type="signal peptide" evidence="2">
    <location>
        <begin position="1"/>
        <end position="22"/>
    </location>
</feature>
<evidence type="ECO:0000313" key="3">
    <source>
        <dbReference type="EMBL" id="MBL0421518.1"/>
    </source>
</evidence>
<keyword evidence="2" id="KW-0732">Signal</keyword>
<evidence type="ECO:0000313" key="4">
    <source>
        <dbReference type="Proteomes" id="UP000613011"/>
    </source>
</evidence>
<evidence type="ECO:0000256" key="2">
    <source>
        <dbReference type="SAM" id="SignalP"/>
    </source>
</evidence>
<evidence type="ECO:0000256" key="1">
    <source>
        <dbReference type="ARBA" id="ARBA00006987"/>
    </source>
</evidence>
<dbReference type="Gene3D" id="3.40.190.10">
    <property type="entry name" value="Periplasmic binding protein-like II"/>
    <property type="match status" value="1"/>
</dbReference>
<dbReference type="InterPro" id="IPR005064">
    <property type="entry name" value="BUG"/>
</dbReference>
<dbReference type="PIRSF" id="PIRSF017082">
    <property type="entry name" value="YflP"/>
    <property type="match status" value="1"/>
</dbReference>
<dbReference type="RefSeq" id="WP_201684595.1">
    <property type="nucleotide sequence ID" value="NZ_JAEQNA010000005.1"/>
</dbReference>
<comment type="similarity">
    <text evidence="1">Belongs to the UPF0065 (bug) family.</text>
</comment>
<protein>
    <submittedName>
        <fullName evidence="3">Tripartite tricarboxylate transporter substrate binding protein</fullName>
    </submittedName>
</protein>
<dbReference type="Pfam" id="PF03401">
    <property type="entry name" value="TctC"/>
    <property type="match status" value="1"/>
</dbReference>
<dbReference type="InterPro" id="IPR042100">
    <property type="entry name" value="Bug_dom1"/>
</dbReference>
<dbReference type="Proteomes" id="UP000613011">
    <property type="component" value="Unassembled WGS sequence"/>
</dbReference>